<dbReference type="AlphaFoldDB" id="A0AAQ2K6R5"/>
<name>A0AAQ2K6R5_9LACO</name>
<accession>A0AAQ2K6R5</accession>
<proteinExistence type="predicted"/>
<evidence type="ECO:0000313" key="1">
    <source>
        <dbReference type="EMBL" id="MDK6869288.1"/>
    </source>
</evidence>
<dbReference type="RefSeq" id="WP_020807731.1">
    <property type="nucleotide sequence ID" value="NZ_BEXI01000014.1"/>
</dbReference>
<dbReference type="EMBL" id="JASOLY010000026">
    <property type="protein sequence ID" value="MDK6869288.1"/>
    <property type="molecule type" value="Genomic_DNA"/>
</dbReference>
<protein>
    <submittedName>
        <fullName evidence="1">MobA/MobL family mobilization protein</fullName>
    </submittedName>
</protein>
<evidence type="ECO:0000313" key="2">
    <source>
        <dbReference type="Proteomes" id="UP001232113"/>
    </source>
</evidence>
<sequence length="148" mass="17726">MQFTTQEHEQGLAYLSGHVKPDEIQNANLLRVLKNRGTQQLFIGEASQDHEISVKQITQVKQALERHNQKKDNYRHESMADYRAVNYRETKPRDYLGRLLTDTLMNLLYDDQQEQMQTQKRQVDLAYELERKQRQHHKKGRHYGILHR</sequence>
<comment type="caution">
    <text evidence="1">The sequence shown here is derived from an EMBL/GenBank/DDBJ whole genome shotgun (WGS) entry which is preliminary data.</text>
</comment>
<dbReference type="Proteomes" id="UP001232113">
    <property type="component" value="Unassembled WGS sequence"/>
</dbReference>
<organism evidence="1 2">
    <name type="scientific">Lactobacillus paragasseri</name>
    <dbReference type="NCBI Taxonomy" id="2107999"/>
    <lineage>
        <taxon>Bacteria</taxon>
        <taxon>Bacillati</taxon>
        <taxon>Bacillota</taxon>
        <taxon>Bacilli</taxon>
        <taxon>Lactobacillales</taxon>
        <taxon>Lactobacillaceae</taxon>
        <taxon>Lactobacillus</taxon>
    </lineage>
</organism>
<reference evidence="1" key="1">
    <citation type="submission" date="2023-05" db="EMBL/GenBank/DDBJ databases">
        <title>Cataloging the Phylogenetic Diversity of Human Bladder Bacteria.</title>
        <authorList>
            <person name="Du J."/>
        </authorList>
    </citation>
    <scope>NUCLEOTIDE SEQUENCE</scope>
    <source>
        <strain evidence="1">UMB6975B</strain>
    </source>
</reference>
<gene>
    <name evidence="1" type="ORF">QP354_09495</name>
</gene>